<keyword evidence="4" id="KW-1185">Reference proteome</keyword>
<comment type="caution">
    <text evidence="3">The sequence shown here is derived from an EMBL/GenBank/DDBJ whole genome shotgun (WGS) entry which is preliminary data.</text>
</comment>
<feature type="compositionally biased region" description="Pro residues" evidence="1">
    <location>
        <begin position="157"/>
        <end position="171"/>
    </location>
</feature>
<feature type="compositionally biased region" description="Pro residues" evidence="1">
    <location>
        <begin position="187"/>
        <end position="203"/>
    </location>
</feature>
<dbReference type="PANTHER" id="PTHR38588:SF1">
    <property type="entry name" value="BLL0334 PROTEIN"/>
    <property type="match status" value="1"/>
</dbReference>
<proteinExistence type="predicted"/>
<dbReference type="InterPro" id="IPR023393">
    <property type="entry name" value="START-like_dom_sf"/>
</dbReference>
<keyword evidence="2" id="KW-0812">Transmembrane</keyword>
<name>A0A930VJ02_9ACTN</name>
<dbReference type="PANTHER" id="PTHR38588">
    <property type="entry name" value="BLL0334 PROTEIN"/>
    <property type="match status" value="1"/>
</dbReference>
<accession>A0A930VJ02</accession>
<dbReference type="SUPFAM" id="SSF55961">
    <property type="entry name" value="Bet v1-like"/>
    <property type="match status" value="1"/>
</dbReference>
<keyword evidence="2" id="KW-1133">Transmembrane helix</keyword>
<dbReference type="Pfam" id="PF06240">
    <property type="entry name" value="COXG"/>
    <property type="match status" value="1"/>
</dbReference>
<dbReference type="CDD" id="cd07823">
    <property type="entry name" value="SRPBCC_5"/>
    <property type="match status" value="1"/>
</dbReference>
<dbReference type="AlphaFoldDB" id="A0A930VJ02"/>
<dbReference type="InterPro" id="IPR010419">
    <property type="entry name" value="CO_DH_gsu"/>
</dbReference>
<evidence type="ECO:0000313" key="4">
    <source>
        <dbReference type="Proteomes" id="UP000640489"/>
    </source>
</evidence>
<reference evidence="3" key="1">
    <citation type="submission" date="2020-11" db="EMBL/GenBank/DDBJ databases">
        <title>Nocardioides sp. nov., isolated from Soil of Cynanchum wilfordii Hemsley rhizosphere.</title>
        <authorList>
            <person name="Lee J.-S."/>
            <person name="Suh M.K."/>
            <person name="Kim J.-S."/>
        </authorList>
    </citation>
    <scope>NUCLEOTIDE SEQUENCE</scope>
    <source>
        <strain evidence="3">KCTC 19275</strain>
    </source>
</reference>
<protein>
    <submittedName>
        <fullName evidence="3">SRPBCC family protein</fullName>
    </submittedName>
</protein>
<evidence type="ECO:0000256" key="1">
    <source>
        <dbReference type="SAM" id="MobiDB-lite"/>
    </source>
</evidence>
<gene>
    <name evidence="3" type="ORF">ISU07_21095</name>
</gene>
<dbReference type="Proteomes" id="UP000640489">
    <property type="component" value="Unassembled WGS sequence"/>
</dbReference>
<evidence type="ECO:0000256" key="2">
    <source>
        <dbReference type="SAM" id="Phobius"/>
    </source>
</evidence>
<feature type="region of interest" description="Disordered" evidence="1">
    <location>
        <begin position="148"/>
        <end position="214"/>
    </location>
</feature>
<dbReference type="Gene3D" id="3.30.530.20">
    <property type="match status" value="1"/>
</dbReference>
<organism evidence="3 4">
    <name type="scientific">Nocardioides islandensis</name>
    <dbReference type="NCBI Taxonomy" id="433663"/>
    <lineage>
        <taxon>Bacteria</taxon>
        <taxon>Bacillati</taxon>
        <taxon>Actinomycetota</taxon>
        <taxon>Actinomycetes</taxon>
        <taxon>Propionibacteriales</taxon>
        <taxon>Nocardioidaceae</taxon>
        <taxon>Nocardioides</taxon>
    </lineage>
</organism>
<dbReference type="EMBL" id="JADKPN010000017">
    <property type="protein sequence ID" value="MBF4765635.1"/>
    <property type="molecule type" value="Genomic_DNA"/>
</dbReference>
<feature type="transmembrane region" description="Helical" evidence="2">
    <location>
        <begin position="231"/>
        <end position="250"/>
    </location>
</feature>
<sequence length="252" mass="26060">MDLTHRFTVPVPIDDAWAHFNDISSVAECFPGATVTSAEGDTFHGSVKVKLGPIALVYNGSGTFTEKDETAHRMVVDAKGKDKRGNGTAGALVTMQMTAAGGSTDVEVVTDLAITGKPAQFGRGVMQDVSDKLLGQFVACLEQRLEEPTPAAAAPVETPPPAPPAAEPEPTPTDTLADESAPAAVEVPPPAPVPAVTPPPAPVSAPSGGARRSDDAINLGSTVLPVLFKSYWKQALVALVVIVLIIWLIAAL</sequence>
<dbReference type="RefSeq" id="WP_194708817.1">
    <property type="nucleotide sequence ID" value="NZ_JADKPN010000017.1"/>
</dbReference>
<evidence type="ECO:0000313" key="3">
    <source>
        <dbReference type="EMBL" id="MBF4765635.1"/>
    </source>
</evidence>
<keyword evidence="2" id="KW-0472">Membrane</keyword>